<feature type="non-terminal residue" evidence="1">
    <location>
        <position position="217"/>
    </location>
</feature>
<gene>
    <name evidence="1" type="ORF">FB45DRAFT_696231</name>
</gene>
<dbReference type="EMBL" id="JARKIF010000038">
    <property type="protein sequence ID" value="KAJ7609681.1"/>
    <property type="molecule type" value="Genomic_DNA"/>
</dbReference>
<feature type="non-terminal residue" evidence="1">
    <location>
        <position position="1"/>
    </location>
</feature>
<dbReference type="Proteomes" id="UP001221142">
    <property type="component" value="Unassembled WGS sequence"/>
</dbReference>
<evidence type="ECO:0000313" key="1">
    <source>
        <dbReference type="EMBL" id="KAJ7609681.1"/>
    </source>
</evidence>
<reference evidence="1" key="1">
    <citation type="submission" date="2023-03" db="EMBL/GenBank/DDBJ databases">
        <title>Massive genome expansion in bonnet fungi (Mycena s.s.) driven by repeated elements and novel gene families across ecological guilds.</title>
        <authorList>
            <consortium name="Lawrence Berkeley National Laboratory"/>
            <person name="Harder C.B."/>
            <person name="Miyauchi S."/>
            <person name="Viragh M."/>
            <person name="Kuo A."/>
            <person name="Thoen E."/>
            <person name="Andreopoulos B."/>
            <person name="Lu D."/>
            <person name="Skrede I."/>
            <person name="Drula E."/>
            <person name="Henrissat B."/>
            <person name="Morin E."/>
            <person name="Kohler A."/>
            <person name="Barry K."/>
            <person name="LaButti K."/>
            <person name="Morin E."/>
            <person name="Salamov A."/>
            <person name="Lipzen A."/>
            <person name="Mereny Z."/>
            <person name="Hegedus B."/>
            <person name="Baldrian P."/>
            <person name="Stursova M."/>
            <person name="Weitz H."/>
            <person name="Taylor A."/>
            <person name="Grigoriev I.V."/>
            <person name="Nagy L.G."/>
            <person name="Martin F."/>
            <person name="Kauserud H."/>
        </authorList>
    </citation>
    <scope>NUCLEOTIDE SEQUENCE</scope>
    <source>
        <strain evidence="1">9284</strain>
    </source>
</reference>
<keyword evidence="2" id="KW-1185">Reference proteome</keyword>
<organism evidence="1 2">
    <name type="scientific">Roridomyces roridus</name>
    <dbReference type="NCBI Taxonomy" id="1738132"/>
    <lineage>
        <taxon>Eukaryota</taxon>
        <taxon>Fungi</taxon>
        <taxon>Dikarya</taxon>
        <taxon>Basidiomycota</taxon>
        <taxon>Agaricomycotina</taxon>
        <taxon>Agaricomycetes</taxon>
        <taxon>Agaricomycetidae</taxon>
        <taxon>Agaricales</taxon>
        <taxon>Marasmiineae</taxon>
        <taxon>Mycenaceae</taxon>
        <taxon>Roridomyces</taxon>
    </lineage>
</organism>
<evidence type="ECO:0000313" key="2">
    <source>
        <dbReference type="Proteomes" id="UP001221142"/>
    </source>
</evidence>
<dbReference type="AlphaFoldDB" id="A0AAD7FAZ4"/>
<protein>
    <submittedName>
        <fullName evidence="1">Uncharacterized protein</fullName>
    </submittedName>
</protein>
<proteinExistence type="predicted"/>
<name>A0AAD7FAZ4_9AGAR</name>
<sequence length="217" mass="23891">GGPRLLYALQNSHGFASVSTVLRKQPIPRLLPSIGTPERKEIDSNISSFFAPEIKLAPSYPGCSEPPGNTLMVDGVAIEPKCRFCYRRNAILGLCREHAKHVNTQVNSVESVDLVRSALAETDKDSGTRVCFGTDATVVAVAPFCNEEHYTAIPIVVSPTDKTESAEDFVKWLRVVLEAWKEHPEGEALHGPIWRIASDGDSIFRLAKFILCMTQEI</sequence>
<accession>A0AAD7FAZ4</accession>
<comment type="caution">
    <text evidence="1">The sequence shown here is derived from an EMBL/GenBank/DDBJ whole genome shotgun (WGS) entry which is preliminary data.</text>
</comment>